<dbReference type="CDD" id="cd06261">
    <property type="entry name" value="TM_PBP2"/>
    <property type="match status" value="1"/>
</dbReference>
<dbReference type="FunCoup" id="A0A1B1ALL0">
    <property type="interactions" value="111"/>
</dbReference>
<evidence type="ECO:0000256" key="2">
    <source>
        <dbReference type="ARBA" id="ARBA00022448"/>
    </source>
</evidence>
<feature type="domain" description="ABC transmembrane type-1" evidence="8">
    <location>
        <begin position="94"/>
        <end position="299"/>
    </location>
</feature>
<keyword evidence="6 7" id="KW-0472">Membrane</keyword>
<feature type="transmembrane region" description="Helical" evidence="7">
    <location>
        <begin position="133"/>
        <end position="154"/>
    </location>
</feature>
<comment type="similarity">
    <text evidence="7">Belongs to the binding-protein-dependent transport system permease family.</text>
</comment>
<evidence type="ECO:0000313" key="10">
    <source>
        <dbReference type="Proteomes" id="UP000092498"/>
    </source>
</evidence>
<sequence>MLAQAVRRLLFAIPTLLAIVVAAFVLMHLAPGGPFTKERQMPPEIERRLLAEYNLDQPIHVQLGHYLAGLARGDLGPSMTYKDKDVVDIIAEGAPTSAILGLSAMALALLVGSSLGVVAALRQNKAQDYLVMALAIAGVCLPPLVVGPIMQLFFGVEWGILPSQGLHRDEFGVIYLLLPVLTLSLPIIAIVSRLMRASMIETLRSNAIRTARAKGLPEQQVIWRHALPIAMLPIISYAGPALAGVMAGSFVIETVFSLPGIGKQFVLAAQQRDYTLVMGVVLIYSFLIILLNLAADLMYRVLDPRARTA</sequence>
<reference evidence="9 10" key="1">
    <citation type="submission" date="2015-11" db="EMBL/GenBank/DDBJ databases">
        <title>Whole-Genome Sequence of Candidatus Oderbacter manganicum from the National Park Lower Oder Valley, Germany.</title>
        <authorList>
            <person name="Braun B."/>
            <person name="Liere K."/>
            <person name="Szewzyk U."/>
        </authorList>
    </citation>
    <scope>NUCLEOTIDE SEQUENCE [LARGE SCALE GENOMIC DNA]</scope>
    <source>
        <strain evidence="9 10">OTSz_A_272</strain>
    </source>
</reference>
<keyword evidence="10" id="KW-1185">Reference proteome</keyword>
<organism evidence="9 10">
    <name type="scientific">Candidatus Viadribacter manganicus</name>
    <dbReference type="NCBI Taxonomy" id="1759059"/>
    <lineage>
        <taxon>Bacteria</taxon>
        <taxon>Pseudomonadati</taxon>
        <taxon>Pseudomonadota</taxon>
        <taxon>Alphaproteobacteria</taxon>
        <taxon>Hyphomonadales</taxon>
        <taxon>Hyphomonadaceae</taxon>
        <taxon>Candidatus Viadribacter</taxon>
    </lineage>
</organism>
<dbReference type="Gene3D" id="1.10.3720.10">
    <property type="entry name" value="MetI-like"/>
    <property type="match status" value="1"/>
</dbReference>
<dbReference type="AlphaFoldDB" id="A0A1B1ALL0"/>
<evidence type="ECO:0000256" key="7">
    <source>
        <dbReference type="RuleBase" id="RU363032"/>
    </source>
</evidence>
<evidence type="ECO:0000256" key="5">
    <source>
        <dbReference type="ARBA" id="ARBA00022989"/>
    </source>
</evidence>
<keyword evidence="4 7" id="KW-0812">Transmembrane</keyword>
<dbReference type="InParanoid" id="A0A1B1ALL0"/>
<dbReference type="PROSITE" id="PS50928">
    <property type="entry name" value="ABC_TM1"/>
    <property type="match status" value="1"/>
</dbReference>
<evidence type="ECO:0000256" key="3">
    <source>
        <dbReference type="ARBA" id="ARBA00022475"/>
    </source>
</evidence>
<feature type="transmembrane region" description="Helical" evidence="7">
    <location>
        <begin position="276"/>
        <end position="299"/>
    </location>
</feature>
<dbReference type="RefSeq" id="WP_066773531.1">
    <property type="nucleotide sequence ID" value="NZ_CP013244.1"/>
</dbReference>
<dbReference type="Proteomes" id="UP000092498">
    <property type="component" value="Chromosome"/>
</dbReference>
<feature type="transmembrane region" description="Helical" evidence="7">
    <location>
        <begin position="9"/>
        <end position="30"/>
    </location>
</feature>
<dbReference type="InterPro" id="IPR035906">
    <property type="entry name" value="MetI-like_sf"/>
</dbReference>
<evidence type="ECO:0000259" key="8">
    <source>
        <dbReference type="PROSITE" id="PS50928"/>
    </source>
</evidence>
<name>A0A1B1ALL0_9PROT</name>
<dbReference type="PANTHER" id="PTHR30465:SF74">
    <property type="entry name" value="OLIGOPEPTIDE TRANSPORT SYSTEM PERMEASE PROTEIN OPPB"/>
    <property type="match status" value="1"/>
</dbReference>
<keyword evidence="3" id="KW-1003">Cell membrane</keyword>
<protein>
    <submittedName>
        <fullName evidence="9">Oligopeptide transporter permease</fullName>
    </submittedName>
</protein>
<dbReference type="GO" id="GO:0005886">
    <property type="term" value="C:plasma membrane"/>
    <property type="evidence" value="ECO:0007669"/>
    <property type="project" value="UniProtKB-SubCell"/>
</dbReference>
<dbReference type="STRING" id="1759059.ATE48_16660"/>
<comment type="subcellular location">
    <subcellularLocation>
        <location evidence="1 7">Cell membrane</location>
        <topology evidence="1 7">Multi-pass membrane protein</topology>
    </subcellularLocation>
</comment>
<proteinExistence type="inferred from homology"/>
<evidence type="ECO:0000256" key="1">
    <source>
        <dbReference type="ARBA" id="ARBA00004651"/>
    </source>
</evidence>
<dbReference type="OrthoDB" id="8144963at2"/>
<feature type="transmembrane region" description="Helical" evidence="7">
    <location>
        <begin position="98"/>
        <end position="121"/>
    </location>
</feature>
<feature type="transmembrane region" description="Helical" evidence="7">
    <location>
        <begin position="174"/>
        <end position="195"/>
    </location>
</feature>
<dbReference type="InterPro" id="IPR000515">
    <property type="entry name" value="MetI-like"/>
</dbReference>
<dbReference type="Pfam" id="PF00528">
    <property type="entry name" value="BPD_transp_1"/>
    <property type="match status" value="1"/>
</dbReference>
<keyword evidence="5 7" id="KW-1133">Transmembrane helix</keyword>
<gene>
    <name evidence="9" type="primary">oppB</name>
    <name evidence="9" type="ORF">ATE48_16660</name>
</gene>
<evidence type="ECO:0000313" key="9">
    <source>
        <dbReference type="EMBL" id="ANP47425.1"/>
    </source>
</evidence>
<dbReference type="EMBL" id="CP013244">
    <property type="protein sequence ID" value="ANP47425.1"/>
    <property type="molecule type" value="Genomic_DNA"/>
</dbReference>
<evidence type="ECO:0000256" key="6">
    <source>
        <dbReference type="ARBA" id="ARBA00023136"/>
    </source>
</evidence>
<feature type="transmembrane region" description="Helical" evidence="7">
    <location>
        <begin position="234"/>
        <end position="256"/>
    </location>
</feature>
<accession>A0A1B1ALL0</accession>
<dbReference type="KEGG" id="cbot:ATE48_16660"/>
<keyword evidence="2 7" id="KW-0813">Transport</keyword>
<dbReference type="GO" id="GO:0055085">
    <property type="term" value="P:transmembrane transport"/>
    <property type="evidence" value="ECO:0007669"/>
    <property type="project" value="InterPro"/>
</dbReference>
<dbReference type="SUPFAM" id="SSF161098">
    <property type="entry name" value="MetI-like"/>
    <property type="match status" value="1"/>
</dbReference>
<evidence type="ECO:0000256" key="4">
    <source>
        <dbReference type="ARBA" id="ARBA00022692"/>
    </source>
</evidence>
<dbReference type="PANTHER" id="PTHR30465">
    <property type="entry name" value="INNER MEMBRANE ABC TRANSPORTER"/>
    <property type="match status" value="1"/>
</dbReference>